<dbReference type="EMBL" id="OCMY01000002">
    <property type="protein sequence ID" value="SOD59354.1"/>
    <property type="molecule type" value="Genomic_DNA"/>
</dbReference>
<dbReference type="SUPFAM" id="SSF103481">
    <property type="entry name" value="Multidrug resistance efflux transporter EmrE"/>
    <property type="match status" value="2"/>
</dbReference>
<dbReference type="AlphaFoldDB" id="A0A286DLK3"/>
<evidence type="ECO:0000256" key="3">
    <source>
        <dbReference type="ARBA" id="ARBA00022692"/>
    </source>
</evidence>
<feature type="transmembrane region" description="Helical" evidence="6">
    <location>
        <begin position="203"/>
        <end position="226"/>
    </location>
</feature>
<sequence length="328" mass="35175">MGTASSQVICYSVRDYFITIVKPMRTSDLLRLLLLAAIWGASFLFMRIAVPALGAVNTAFLRVFCGMLGLLIIMAIMRIPKRFEGKLGWAMLLGVINSAIPFLMYCMAARVLPAGYSAILNATTPLMGVVIGAAFFDEKFTLSKILGMIAGFAGIILISTTGESHLTSALVLGIVACLVATACYGFAGFLTKRWIGARGGLDATKVAFGSQLGASLFLLPFFAFSAPQTPAASWQLPEVWACVLAIGFLCTALAYIIYFRLLADIGPLRTLTVTFMIPPFGILWGWLVLGEQINQGFIGGSLLIICAVWLVTSNGFSKRPAVNSVVNK</sequence>
<organism evidence="8 9">
    <name type="scientific">Candidatus Pantoea floridensis</name>
    <dbReference type="NCBI Taxonomy" id="1938870"/>
    <lineage>
        <taxon>Bacteria</taxon>
        <taxon>Pseudomonadati</taxon>
        <taxon>Pseudomonadota</taxon>
        <taxon>Gammaproteobacteria</taxon>
        <taxon>Enterobacterales</taxon>
        <taxon>Erwiniaceae</taxon>
        <taxon>Pantoea</taxon>
    </lineage>
</organism>
<name>A0A286DLK3_9GAMM</name>
<feature type="domain" description="EamA" evidence="7">
    <location>
        <begin position="172"/>
        <end position="312"/>
    </location>
</feature>
<dbReference type="InterPro" id="IPR037185">
    <property type="entry name" value="EmrE-like"/>
</dbReference>
<gene>
    <name evidence="8" type="ORF">SAMN06273570_4250</name>
</gene>
<dbReference type="InterPro" id="IPR050638">
    <property type="entry name" value="AA-Vitamin_Transporters"/>
</dbReference>
<evidence type="ECO:0000256" key="5">
    <source>
        <dbReference type="ARBA" id="ARBA00023136"/>
    </source>
</evidence>
<keyword evidence="9" id="KW-1185">Reference proteome</keyword>
<feature type="transmembrane region" description="Helical" evidence="6">
    <location>
        <begin position="118"/>
        <end position="136"/>
    </location>
</feature>
<feature type="transmembrane region" description="Helical" evidence="6">
    <location>
        <begin position="32"/>
        <end position="53"/>
    </location>
</feature>
<feature type="domain" description="EamA" evidence="7">
    <location>
        <begin position="32"/>
        <end position="160"/>
    </location>
</feature>
<evidence type="ECO:0000256" key="2">
    <source>
        <dbReference type="ARBA" id="ARBA00022475"/>
    </source>
</evidence>
<dbReference type="Gene3D" id="1.10.3730.20">
    <property type="match status" value="1"/>
</dbReference>
<dbReference type="PANTHER" id="PTHR32322:SF9">
    <property type="entry name" value="AMINO-ACID METABOLITE EFFLUX PUMP-RELATED"/>
    <property type="match status" value="1"/>
</dbReference>
<feature type="transmembrane region" description="Helical" evidence="6">
    <location>
        <begin position="293"/>
        <end position="311"/>
    </location>
</feature>
<comment type="subcellular location">
    <subcellularLocation>
        <location evidence="1">Cell membrane</location>
        <topology evidence="1">Multi-pass membrane protein</topology>
    </subcellularLocation>
</comment>
<protein>
    <submittedName>
        <fullName evidence="8">Threonine/homoserine efflux transporter RhtA</fullName>
    </submittedName>
</protein>
<evidence type="ECO:0000313" key="9">
    <source>
        <dbReference type="Proteomes" id="UP000219271"/>
    </source>
</evidence>
<evidence type="ECO:0000256" key="1">
    <source>
        <dbReference type="ARBA" id="ARBA00004651"/>
    </source>
</evidence>
<dbReference type="Pfam" id="PF00892">
    <property type="entry name" value="EamA"/>
    <property type="match status" value="2"/>
</dbReference>
<keyword evidence="3 6" id="KW-0812">Transmembrane</keyword>
<keyword evidence="2" id="KW-1003">Cell membrane</keyword>
<feature type="transmembrane region" description="Helical" evidence="6">
    <location>
        <begin position="168"/>
        <end position="191"/>
    </location>
</feature>
<dbReference type="GO" id="GO:0016020">
    <property type="term" value="C:membrane"/>
    <property type="evidence" value="ECO:0007669"/>
    <property type="project" value="UniProtKB-SubCell"/>
</dbReference>
<feature type="transmembrane region" description="Helical" evidence="6">
    <location>
        <begin position="59"/>
        <end position="77"/>
    </location>
</feature>
<evidence type="ECO:0000259" key="7">
    <source>
        <dbReference type="Pfam" id="PF00892"/>
    </source>
</evidence>
<evidence type="ECO:0000313" key="8">
    <source>
        <dbReference type="EMBL" id="SOD59354.1"/>
    </source>
</evidence>
<dbReference type="Proteomes" id="UP000219271">
    <property type="component" value="Unassembled WGS sequence"/>
</dbReference>
<evidence type="ECO:0000256" key="4">
    <source>
        <dbReference type="ARBA" id="ARBA00022989"/>
    </source>
</evidence>
<feature type="transmembrane region" description="Helical" evidence="6">
    <location>
        <begin position="89"/>
        <end position="112"/>
    </location>
</feature>
<dbReference type="PANTHER" id="PTHR32322">
    <property type="entry name" value="INNER MEMBRANE TRANSPORTER"/>
    <property type="match status" value="1"/>
</dbReference>
<feature type="transmembrane region" description="Helical" evidence="6">
    <location>
        <begin position="270"/>
        <end position="287"/>
    </location>
</feature>
<feature type="transmembrane region" description="Helical" evidence="6">
    <location>
        <begin position="145"/>
        <end position="162"/>
    </location>
</feature>
<keyword evidence="5 6" id="KW-0472">Membrane</keyword>
<evidence type="ECO:0000256" key="6">
    <source>
        <dbReference type="SAM" id="Phobius"/>
    </source>
</evidence>
<dbReference type="InterPro" id="IPR000620">
    <property type="entry name" value="EamA_dom"/>
</dbReference>
<accession>A0A286DLK3</accession>
<feature type="transmembrane region" description="Helical" evidence="6">
    <location>
        <begin position="238"/>
        <end position="258"/>
    </location>
</feature>
<reference evidence="9" key="1">
    <citation type="submission" date="2017-09" db="EMBL/GenBank/DDBJ databases">
        <authorList>
            <person name="Varghese N."/>
            <person name="Submissions S."/>
        </authorList>
    </citation>
    <scope>NUCLEOTIDE SEQUENCE [LARGE SCALE GENOMIC DNA]</scope>
    <source>
        <strain evidence="9">JKS000234</strain>
    </source>
</reference>
<keyword evidence="4 6" id="KW-1133">Transmembrane helix</keyword>
<proteinExistence type="predicted"/>